<evidence type="ECO:0000256" key="1">
    <source>
        <dbReference type="ARBA" id="ARBA00004342"/>
    </source>
</evidence>
<dbReference type="SUPFAM" id="SSF64356">
    <property type="entry name" value="SNARE-like"/>
    <property type="match status" value="1"/>
</dbReference>
<evidence type="ECO:0000256" key="4">
    <source>
        <dbReference type="ARBA" id="ARBA00022481"/>
    </source>
</evidence>
<dbReference type="CDD" id="cd15867">
    <property type="entry name" value="R-SNARE_YKT6"/>
    <property type="match status" value="1"/>
</dbReference>
<comment type="subcellular location">
    <subcellularLocation>
        <location evidence="1">Cell membrane</location>
        <topology evidence="1">Lipid-anchor</topology>
        <orientation evidence="1">Cytoplasmic side</orientation>
    </subcellularLocation>
</comment>
<comment type="similarity">
    <text evidence="2">Belongs to the synaptobrevin family.</text>
</comment>
<accession>A0A7S1UJK0</accession>
<evidence type="ECO:0000256" key="6">
    <source>
        <dbReference type="ARBA" id="ARBA00023139"/>
    </source>
</evidence>
<dbReference type="Pfam" id="PF13774">
    <property type="entry name" value="Longin"/>
    <property type="match status" value="1"/>
</dbReference>
<evidence type="ECO:0000256" key="9">
    <source>
        <dbReference type="PROSITE-ProRule" id="PRU00290"/>
    </source>
</evidence>
<dbReference type="SUPFAM" id="SSF58038">
    <property type="entry name" value="SNARE fusion complex"/>
    <property type="match status" value="1"/>
</dbReference>
<proteinExistence type="inferred from homology"/>
<feature type="domain" description="Longin" evidence="10">
    <location>
        <begin position="7"/>
        <end position="102"/>
    </location>
</feature>
<dbReference type="AlphaFoldDB" id="A0A7S1UJK0"/>
<keyword evidence="9" id="KW-0175">Coiled coil</keyword>
<dbReference type="PRINTS" id="PR00219">
    <property type="entry name" value="SYNAPTOBREVN"/>
</dbReference>
<evidence type="ECO:0000256" key="8">
    <source>
        <dbReference type="ARBA" id="ARBA00023289"/>
    </source>
</evidence>
<dbReference type="InterPro" id="IPR010908">
    <property type="entry name" value="Longin_dom"/>
</dbReference>
<dbReference type="GO" id="GO:0005484">
    <property type="term" value="F:SNAP receptor activity"/>
    <property type="evidence" value="ECO:0007669"/>
    <property type="project" value="TreeGrafter"/>
</dbReference>
<name>A0A7S1UJK0_9STRA</name>
<reference evidence="12" key="1">
    <citation type="submission" date="2021-01" db="EMBL/GenBank/DDBJ databases">
        <authorList>
            <person name="Corre E."/>
            <person name="Pelletier E."/>
            <person name="Niang G."/>
            <person name="Scheremetjew M."/>
            <person name="Finn R."/>
            <person name="Kale V."/>
            <person name="Holt S."/>
            <person name="Cochrane G."/>
            <person name="Meng A."/>
            <person name="Brown T."/>
            <person name="Cohen L."/>
        </authorList>
    </citation>
    <scope>NUCLEOTIDE SEQUENCE</scope>
    <source>
        <strain evidence="12">CCMP2877</strain>
    </source>
</reference>
<dbReference type="InterPro" id="IPR042855">
    <property type="entry name" value="V_SNARE_CC"/>
</dbReference>
<evidence type="ECO:0000256" key="3">
    <source>
        <dbReference type="ARBA" id="ARBA00022475"/>
    </source>
</evidence>
<dbReference type="PROSITE" id="PS50859">
    <property type="entry name" value="LONGIN"/>
    <property type="match status" value="1"/>
</dbReference>
<keyword evidence="5" id="KW-0472">Membrane</keyword>
<dbReference type="Gene3D" id="1.20.5.110">
    <property type="match status" value="1"/>
</dbReference>
<dbReference type="EMBL" id="HBGJ01045297">
    <property type="protein sequence ID" value="CAD9270024.1"/>
    <property type="molecule type" value="Transcribed_RNA"/>
</dbReference>
<dbReference type="InterPro" id="IPR045848">
    <property type="entry name" value="R-SNARE_YKT6"/>
</dbReference>
<evidence type="ECO:0000256" key="2">
    <source>
        <dbReference type="ARBA" id="ARBA00008025"/>
    </source>
</evidence>
<dbReference type="GO" id="GO:0006888">
    <property type="term" value="P:endoplasmic reticulum to Golgi vesicle-mediated transport"/>
    <property type="evidence" value="ECO:0007669"/>
    <property type="project" value="TreeGrafter"/>
</dbReference>
<evidence type="ECO:0000313" key="12">
    <source>
        <dbReference type="EMBL" id="CAD9270024.1"/>
    </source>
</evidence>
<dbReference type="InterPro" id="IPR001388">
    <property type="entry name" value="Synaptobrevin-like"/>
</dbReference>
<evidence type="ECO:0000256" key="7">
    <source>
        <dbReference type="ARBA" id="ARBA00023288"/>
    </source>
</evidence>
<evidence type="ECO:0008006" key="13">
    <source>
        <dbReference type="Google" id="ProtNLM"/>
    </source>
</evidence>
<dbReference type="Gene3D" id="3.30.450.50">
    <property type="entry name" value="Longin domain"/>
    <property type="match status" value="1"/>
</dbReference>
<evidence type="ECO:0000259" key="10">
    <source>
        <dbReference type="PROSITE" id="PS50859"/>
    </source>
</evidence>
<dbReference type="InterPro" id="IPR011012">
    <property type="entry name" value="Longin-like_dom_sf"/>
</dbReference>
<organism evidence="12">
    <name type="scientific">Phaeomonas parva</name>
    <dbReference type="NCBI Taxonomy" id="124430"/>
    <lineage>
        <taxon>Eukaryota</taxon>
        <taxon>Sar</taxon>
        <taxon>Stramenopiles</taxon>
        <taxon>Ochrophyta</taxon>
        <taxon>Pinguiophyceae</taxon>
        <taxon>Pinguiochrysidales</taxon>
        <taxon>Pinguiochrysidaceae</taxon>
        <taxon>Phaeomonas</taxon>
    </lineage>
</organism>
<gene>
    <name evidence="12" type="ORF">PPAR1163_LOCUS28462</name>
</gene>
<dbReference type="PROSITE" id="PS50892">
    <property type="entry name" value="V_SNARE"/>
    <property type="match status" value="1"/>
</dbReference>
<dbReference type="SMART" id="SM01270">
    <property type="entry name" value="Longin"/>
    <property type="match status" value="1"/>
</dbReference>
<dbReference type="CDD" id="cd14824">
    <property type="entry name" value="Longin"/>
    <property type="match status" value="1"/>
</dbReference>
<keyword evidence="7" id="KW-0449">Lipoprotein</keyword>
<keyword evidence="6" id="KW-0564">Palmitate</keyword>
<keyword evidence="8" id="KW-0636">Prenylation</keyword>
<feature type="domain" description="V-SNARE coiled-coil homology" evidence="11">
    <location>
        <begin position="138"/>
        <end position="198"/>
    </location>
</feature>
<dbReference type="PANTHER" id="PTHR45806:SF1">
    <property type="entry name" value="SYNAPTOBREVIN HOMOLOG YKT6"/>
    <property type="match status" value="1"/>
</dbReference>
<sequence length="198" mass="22388">MRLLHMGILRQAEGGTPLMLAEAAELGHFNFFQRTTIREMMTFFAKSIVERTAPGQRQTVQHEEYNVHVYVRADGLAGAITADMEYPPRVAFVLLTELLENFSAGVAGWQAAQGPEEVSFPELDEAIVRYQDPAEADNIVKIQQQIDETKDVLHNTIDNLLARGEKLDRLVERSDELSMQSKMFYRQARKTNSCCVIA</sequence>
<evidence type="ECO:0000259" key="11">
    <source>
        <dbReference type="PROSITE" id="PS50892"/>
    </source>
</evidence>
<evidence type="ECO:0000256" key="5">
    <source>
        <dbReference type="ARBA" id="ARBA00023136"/>
    </source>
</evidence>
<dbReference type="GO" id="GO:0005794">
    <property type="term" value="C:Golgi apparatus"/>
    <property type="evidence" value="ECO:0007669"/>
    <property type="project" value="TreeGrafter"/>
</dbReference>
<dbReference type="PANTHER" id="PTHR45806">
    <property type="entry name" value="SYNAPTOBREVIN HOMOLOG YKT6"/>
    <property type="match status" value="1"/>
</dbReference>
<keyword evidence="4" id="KW-0488">Methylation</keyword>
<keyword evidence="3" id="KW-1003">Cell membrane</keyword>
<protein>
    <recommendedName>
        <fullName evidence="13">V-SNARE coiled-coil homology domain-containing protein</fullName>
    </recommendedName>
</protein>
<dbReference type="GO" id="GO:0005886">
    <property type="term" value="C:plasma membrane"/>
    <property type="evidence" value="ECO:0007669"/>
    <property type="project" value="UniProtKB-SubCell"/>
</dbReference>
<dbReference type="Pfam" id="PF00957">
    <property type="entry name" value="Synaptobrevin"/>
    <property type="match status" value="1"/>
</dbReference>